<dbReference type="NCBIfam" id="TIGR02352">
    <property type="entry name" value="thiamin_ThiO"/>
    <property type="match status" value="1"/>
</dbReference>
<dbReference type="Proteomes" id="UP000199159">
    <property type="component" value="Unassembled WGS sequence"/>
</dbReference>
<evidence type="ECO:0000256" key="2">
    <source>
        <dbReference type="ARBA" id="ARBA00022977"/>
    </source>
</evidence>
<evidence type="ECO:0000256" key="4">
    <source>
        <dbReference type="ARBA" id="ARBA00049872"/>
    </source>
</evidence>
<keyword evidence="8" id="KW-1185">Reference proteome</keyword>
<dbReference type="STRING" id="930152.SAMN05216565_105243"/>
<name>A0A1H0UY70_9BACI</name>
<dbReference type="EC" id="1.4.3.19" evidence="5"/>
<dbReference type="GO" id="GO:0050660">
    <property type="term" value="F:flavin adenine dinucleotide binding"/>
    <property type="evidence" value="ECO:0007669"/>
    <property type="project" value="InterPro"/>
</dbReference>
<dbReference type="InterPro" id="IPR006076">
    <property type="entry name" value="FAD-dep_OxRdtase"/>
</dbReference>
<dbReference type="Gene3D" id="3.30.9.10">
    <property type="entry name" value="D-Amino Acid Oxidase, subunit A, domain 2"/>
    <property type="match status" value="1"/>
</dbReference>
<evidence type="ECO:0000256" key="1">
    <source>
        <dbReference type="ARBA" id="ARBA00004948"/>
    </source>
</evidence>
<protein>
    <recommendedName>
        <fullName evidence="5">glycine oxidase</fullName>
        <ecNumber evidence="5">1.4.3.19</ecNumber>
    </recommendedName>
</protein>
<dbReference type="Gene3D" id="3.50.50.60">
    <property type="entry name" value="FAD/NAD(P)-binding domain"/>
    <property type="match status" value="1"/>
</dbReference>
<dbReference type="GO" id="GO:0005737">
    <property type="term" value="C:cytoplasm"/>
    <property type="evidence" value="ECO:0007669"/>
    <property type="project" value="TreeGrafter"/>
</dbReference>
<dbReference type="GO" id="GO:0043799">
    <property type="term" value="F:glycine oxidase activity"/>
    <property type="evidence" value="ECO:0007669"/>
    <property type="project" value="UniProtKB-EC"/>
</dbReference>
<dbReference type="PANTHER" id="PTHR13847">
    <property type="entry name" value="SARCOSINE DEHYDROGENASE-RELATED"/>
    <property type="match status" value="1"/>
</dbReference>
<organism evidence="7 8">
    <name type="scientific">Litchfieldia salsa</name>
    <dbReference type="NCBI Taxonomy" id="930152"/>
    <lineage>
        <taxon>Bacteria</taxon>
        <taxon>Bacillati</taxon>
        <taxon>Bacillota</taxon>
        <taxon>Bacilli</taxon>
        <taxon>Bacillales</taxon>
        <taxon>Bacillaceae</taxon>
        <taxon>Litchfieldia</taxon>
    </lineage>
</organism>
<feature type="domain" description="FAD dependent oxidoreductase" evidence="6">
    <location>
        <begin position="4"/>
        <end position="349"/>
    </location>
</feature>
<dbReference type="SUPFAM" id="SSF54373">
    <property type="entry name" value="FAD-linked reductases, C-terminal domain"/>
    <property type="match status" value="1"/>
</dbReference>
<accession>A0A1H0UY70</accession>
<dbReference type="UniPathway" id="UPA00060"/>
<dbReference type="EMBL" id="FNJU01000005">
    <property type="protein sequence ID" value="SDP71061.1"/>
    <property type="molecule type" value="Genomic_DNA"/>
</dbReference>
<dbReference type="GO" id="GO:0009228">
    <property type="term" value="P:thiamine biosynthetic process"/>
    <property type="evidence" value="ECO:0007669"/>
    <property type="project" value="UniProtKB-KW"/>
</dbReference>
<evidence type="ECO:0000259" key="6">
    <source>
        <dbReference type="Pfam" id="PF01266"/>
    </source>
</evidence>
<evidence type="ECO:0000313" key="7">
    <source>
        <dbReference type="EMBL" id="SDP71061.1"/>
    </source>
</evidence>
<dbReference type="InterPro" id="IPR012727">
    <property type="entry name" value="Gly_oxidase_ThiO"/>
</dbReference>
<dbReference type="RefSeq" id="WP_338011851.1">
    <property type="nucleotide sequence ID" value="NZ_FNJU01000005.1"/>
</dbReference>
<dbReference type="SUPFAM" id="SSF51905">
    <property type="entry name" value="FAD/NAD(P)-binding domain"/>
    <property type="match status" value="1"/>
</dbReference>
<dbReference type="AlphaFoldDB" id="A0A1H0UY70"/>
<evidence type="ECO:0000256" key="5">
    <source>
        <dbReference type="ARBA" id="ARBA00050018"/>
    </source>
</evidence>
<gene>
    <name evidence="7" type="ORF">SAMN05216565_105243</name>
</gene>
<dbReference type="Pfam" id="PF01266">
    <property type="entry name" value="DAO"/>
    <property type="match status" value="1"/>
</dbReference>
<sequence>MSYDCIVIGGGVNGGSIAYSLAKRGKKVLLLEKDRVVSKASKAAAGMLAAGGEFVEDGPLFQLARKSRAMFPEVAQELRELSGIDIELINKGMYKIAFSEDDEADLKRIIEFQKQEGEKVDWISAKQLRVQEPRLSSAITGAMYLPSDGHVSAPNLAFAFLKSAAKLGVDIKEFIEVYSVIMENGIATGVMTTEGAYFSNQVILAGGAWSSKVLADTNIRLDTYPVKGECFSVTSHQQLLTSTIFSHGCYLVPKSGGRIIVGATEKANTFSQSVSFNGISGLMEKAKRILPAIVEAEWEMAWAGIRPQTSDGLPYLGEHPKHKNLFVATGHYRNGILLAPITGELIADLIEERQMMLDIASFSIERHVKQPV</sequence>
<evidence type="ECO:0000313" key="8">
    <source>
        <dbReference type="Proteomes" id="UP000199159"/>
    </source>
</evidence>
<keyword evidence="2" id="KW-0784">Thiamine biosynthesis</keyword>
<keyword evidence="3" id="KW-0560">Oxidoreductase</keyword>
<comment type="catalytic activity">
    <reaction evidence="4">
        <text>glycine + O2 + H2O = glyoxylate + H2O2 + NH4(+)</text>
        <dbReference type="Rhea" id="RHEA:11532"/>
        <dbReference type="ChEBI" id="CHEBI:15377"/>
        <dbReference type="ChEBI" id="CHEBI:15379"/>
        <dbReference type="ChEBI" id="CHEBI:16240"/>
        <dbReference type="ChEBI" id="CHEBI:28938"/>
        <dbReference type="ChEBI" id="CHEBI:36655"/>
        <dbReference type="ChEBI" id="CHEBI:57305"/>
        <dbReference type="EC" id="1.4.3.19"/>
    </reaction>
</comment>
<proteinExistence type="predicted"/>
<dbReference type="PANTHER" id="PTHR13847:SF289">
    <property type="entry name" value="GLYCINE OXIDASE"/>
    <property type="match status" value="1"/>
</dbReference>
<reference evidence="8" key="1">
    <citation type="submission" date="2016-10" db="EMBL/GenBank/DDBJ databases">
        <authorList>
            <person name="Varghese N."/>
            <person name="Submissions S."/>
        </authorList>
    </citation>
    <scope>NUCLEOTIDE SEQUENCE [LARGE SCALE GENOMIC DNA]</scope>
    <source>
        <strain evidence="8">IBRC-M10078</strain>
    </source>
</reference>
<evidence type="ECO:0000256" key="3">
    <source>
        <dbReference type="ARBA" id="ARBA00023002"/>
    </source>
</evidence>
<dbReference type="InterPro" id="IPR036188">
    <property type="entry name" value="FAD/NAD-bd_sf"/>
</dbReference>
<comment type="pathway">
    <text evidence="1">Cofactor biosynthesis; thiamine diphosphate biosynthesis.</text>
</comment>
<dbReference type="GO" id="GO:0009229">
    <property type="term" value="P:thiamine diphosphate biosynthetic process"/>
    <property type="evidence" value="ECO:0007669"/>
    <property type="project" value="UniProtKB-UniPathway"/>
</dbReference>